<proteinExistence type="predicted"/>
<name>A0ACD3AII8_9AGAR</name>
<protein>
    <submittedName>
        <fullName evidence="1">Uncharacterized protein</fullName>
    </submittedName>
</protein>
<reference evidence="1 2" key="1">
    <citation type="journal article" date="2019" name="Nat. Ecol. Evol.">
        <title>Megaphylogeny resolves global patterns of mushroom evolution.</title>
        <authorList>
            <person name="Varga T."/>
            <person name="Krizsan K."/>
            <person name="Foldi C."/>
            <person name="Dima B."/>
            <person name="Sanchez-Garcia M."/>
            <person name="Sanchez-Ramirez S."/>
            <person name="Szollosi G.J."/>
            <person name="Szarkandi J.G."/>
            <person name="Papp V."/>
            <person name="Albert L."/>
            <person name="Andreopoulos W."/>
            <person name="Angelini C."/>
            <person name="Antonin V."/>
            <person name="Barry K.W."/>
            <person name="Bougher N.L."/>
            <person name="Buchanan P."/>
            <person name="Buyck B."/>
            <person name="Bense V."/>
            <person name="Catcheside P."/>
            <person name="Chovatia M."/>
            <person name="Cooper J."/>
            <person name="Damon W."/>
            <person name="Desjardin D."/>
            <person name="Finy P."/>
            <person name="Geml J."/>
            <person name="Haridas S."/>
            <person name="Hughes K."/>
            <person name="Justo A."/>
            <person name="Karasinski D."/>
            <person name="Kautmanova I."/>
            <person name="Kiss B."/>
            <person name="Kocsube S."/>
            <person name="Kotiranta H."/>
            <person name="LaButti K.M."/>
            <person name="Lechner B.E."/>
            <person name="Liimatainen K."/>
            <person name="Lipzen A."/>
            <person name="Lukacs Z."/>
            <person name="Mihaltcheva S."/>
            <person name="Morgado L.N."/>
            <person name="Niskanen T."/>
            <person name="Noordeloos M.E."/>
            <person name="Ohm R.A."/>
            <person name="Ortiz-Santana B."/>
            <person name="Ovrebo C."/>
            <person name="Racz N."/>
            <person name="Riley R."/>
            <person name="Savchenko A."/>
            <person name="Shiryaev A."/>
            <person name="Soop K."/>
            <person name="Spirin V."/>
            <person name="Szebenyi C."/>
            <person name="Tomsovsky M."/>
            <person name="Tulloss R.E."/>
            <person name="Uehling J."/>
            <person name="Grigoriev I.V."/>
            <person name="Vagvolgyi C."/>
            <person name="Papp T."/>
            <person name="Martin F.M."/>
            <person name="Miettinen O."/>
            <person name="Hibbett D.S."/>
            <person name="Nagy L.G."/>
        </authorList>
    </citation>
    <scope>NUCLEOTIDE SEQUENCE [LARGE SCALE GENOMIC DNA]</scope>
    <source>
        <strain evidence="1 2">NL-1719</strain>
    </source>
</reference>
<sequence length="321" mass="36340">MASPSQRRAAIEPAGGEKRKQEPPVEEPAAKRVKTAANNFQRHTIFWYDDGSVFLQFGTTRMKLYRQRLALNSVWFKELFQKSDELGVPIDVVDGLKLFYLEPTGVSLTDFEALLIAMEDGIEYSFSKPTFPVLASIIRAASALNFPKYLSFATTVLECSLPDKLDKVTKKPVPYAADAIVFARTQGLQQLLKRAFYDLARTESFENSATEKHPVHKLDPADLVRLLCLQKRLTVAWLQAVAPPPINCIKSGCSVKAFMVPSAVVQEYYLDPICGIGELRKWNWAEKGHCVHCQDARPRWLREQQMTCWKNIDELLDLGDE</sequence>
<accession>A0ACD3AII8</accession>
<dbReference type="Proteomes" id="UP000308600">
    <property type="component" value="Unassembled WGS sequence"/>
</dbReference>
<evidence type="ECO:0000313" key="2">
    <source>
        <dbReference type="Proteomes" id="UP000308600"/>
    </source>
</evidence>
<keyword evidence="2" id="KW-1185">Reference proteome</keyword>
<dbReference type="EMBL" id="ML208433">
    <property type="protein sequence ID" value="TFK65526.1"/>
    <property type="molecule type" value="Genomic_DNA"/>
</dbReference>
<evidence type="ECO:0000313" key="1">
    <source>
        <dbReference type="EMBL" id="TFK65526.1"/>
    </source>
</evidence>
<organism evidence="1 2">
    <name type="scientific">Pluteus cervinus</name>
    <dbReference type="NCBI Taxonomy" id="181527"/>
    <lineage>
        <taxon>Eukaryota</taxon>
        <taxon>Fungi</taxon>
        <taxon>Dikarya</taxon>
        <taxon>Basidiomycota</taxon>
        <taxon>Agaricomycotina</taxon>
        <taxon>Agaricomycetes</taxon>
        <taxon>Agaricomycetidae</taxon>
        <taxon>Agaricales</taxon>
        <taxon>Pluteineae</taxon>
        <taxon>Pluteaceae</taxon>
        <taxon>Pluteus</taxon>
    </lineage>
</organism>
<gene>
    <name evidence="1" type="ORF">BDN72DRAFT_193431</name>
</gene>